<evidence type="ECO:0000313" key="3">
    <source>
        <dbReference type="EMBL" id="BAD16360.1"/>
    </source>
</evidence>
<accession>Q6YWQ8</accession>
<reference evidence="3" key="2">
    <citation type="submission" date="2002-09" db="EMBL/GenBank/DDBJ databases">
        <title>Oryza sativa nipponbare(GA3) genomic DNA, chromosome 2, BAC clone:OSJNBa0072H09.</title>
        <authorList>
            <person name="Sasaki T."/>
            <person name="Matsumoto T."/>
            <person name="Katayose Y."/>
        </authorList>
    </citation>
    <scope>NUCLEOTIDE SEQUENCE</scope>
</reference>
<dbReference type="Proteomes" id="UP000000763">
    <property type="component" value="Chromosome 2"/>
</dbReference>
<dbReference type="EMBL" id="AP004888">
    <property type="protein sequence ID" value="BAD15921.1"/>
    <property type="molecule type" value="Genomic_DNA"/>
</dbReference>
<feature type="region of interest" description="Disordered" evidence="1">
    <location>
        <begin position="1"/>
        <end position="41"/>
    </location>
</feature>
<reference evidence="4" key="4">
    <citation type="journal article" date="2008" name="Nucleic Acids Res.">
        <title>The rice annotation project database (RAP-DB): 2008 update.</title>
        <authorList>
            <consortium name="The rice annotation project (RAP)"/>
        </authorList>
    </citation>
    <scope>GENOME REANNOTATION</scope>
    <source>
        <strain evidence="4">cv. Nipponbare</strain>
    </source>
</reference>
<dbReference type="EMBL" id="AP005751">
    <property type="protein sequence ID" value="BAD16360.1"/>
    <property type="molecule type" value="Genomic_DNA"/>
</dbReference>
<reference evidence="2" key="1">
    <citation type="submission" date="2002-03" db="EMBL/GenBank/DDBJ databases">
        <title>Oryza sativa nipponbare(GA3) genomic DNA, chromosome 2, PAC clone:P0617A09.</title>
        <authorList>
            <person name="Sasaki T."/>
            <person name="Matsumoto T."/>
            <person name="Yamamoto K."/>
        </authorList>
    </citation>
    <scope>NUCLEOTIDE SEQUENCE</scope>
</reference>
<evidence type="ECO:0000256" key="1">
    <source>
        <dbReference type="SAM" id="MobiDB-lite"/>
    </source>
</evidence>
<organism evidence="3 4">
    <name type="scientific">Oryza sativa subsp. japonica</name>
    <name type="common">Rice</name>
    <dbReference type="NCBI Taxonomy" id="39947"/>
    <lineage>
        <taxon>Eukaryota</taxon>
        <taxon>Viridiplantae</taxon>
        <taxon>Streptophyta</taxon>
        <taxon>Embryophyta</taxon>
        <taxon>Tracheophyta</taxon>
        <taxon>Spermatophyta</taxon>
        <taxon>Magnoliopsida</taxon>
        <taxon>Liliopsida</taxon>
        <taxon>Poales</taxon>
        <taxon>Poaceae</taxon>
        <taxon>BOP clade</taxon>
        <taxon>Oryzoideae</taxon>
        <taxon>Oryzeae</taxon>
        <taxon>Oryzinae</taxon>
        <taxon>Oryza</taxon>
        <taxon>Oryza sativa</taxon>
    </lineage>
</organism>
<dbReference type="AlphaFoldDB" id="Q6YWQ8"/>
<evidence type="ECO:0000313" key="4">
    <source>
        <dbReference type="Proteomes" id="UP000000763"/>
    </source>
</evidence>
<protein>
    <submittedName>
        <fullName evidence="3">Uncharacterized protein</fullName>
    </submittedName>
</protein>
<proteinExistence type="predicted"/>
<reference evidence="4" key="3">
    <citation type="journal article" date="2005" name="Nature">
        <title>The map-based sequence of the rice genome.</title>
        <authorList>
            <consortium name="International rice genome sequencing project (IRGSP)"/>
            <person name="Matsumoto T."/>
            <person name="Wu J."/>
            <person name="Kanamori H."/>
            <person name="Katayose Y."/>
            <person name="Fujisawa M."/>
            <person name="Namiki N."/>
            <person name="Mizuno H."/>
            <person name="Yamamoto K."/>
            <person name="Antonio B.A."/>
            <person name="Baba T."/>
            <person name="Sakata K."/>
            <person name="Nagamura Y."/>
            <person name="Aoki H."/>
            <person name="Arikawa K."/>
            <person name="Arita K."/>
            <person name="Bito T."/>
            <person name="Chiden Y."/>
            <person name="Fujitsuka N."/>
            <person name="Fukunaka R."/>
            <person name="Hamada M."/>
            <person name="Harada C."/>
            <person name="Hayashi A."/>
            <person name="Hijishita S."/>
            <person name="Honda M."/>
            <person name="Hosokawa S."/>
            <person name="Ichikawa Y."/>
            <person name="Idonuma A."/>
            <person name="Iijima M."/>
            <person name="Ikeda M."/>
            <person name="Ikeno M."/>
            <person name="Ito K."/>
            <person name="Ito S."/>
            <person name="Ito T."/>
            <person name="Ito Y."/>
            <person name="Ito Y."/>
            <person name="Iwabuchi A."/>
            <person name="Kamiya K."/>
            <person name="Karasawa W."/>
            <person name="Kurita K."/>
            <person name="Katagiri S."/>
            <person name="Kikuta A."/>
            <person name="Kobayashi H."/>
            <person name="Kobayashi N."/>
            <person name="Machita K."/>
            <person name="Maehara T."/>
            <person name="Masukawa M."/>
            <person name="Mizubayashi T."/>
            <person name="Mukai Y."/>
            <person name="Nagasaki H."/>
            <person name="Nagata Y."/>
            <person name="Naito S."/>
            <person name="Nakashima M."/>
            <person name="Nakama Y."/>
            <person name="Nakamichi Y."/>
            <person name="Nakamura M."/>
            <person name="Meguro A."/>
            <person name="Negishi M."/>
            <person name="Ohta I."/>
            <person name="Ohta T."/>
            <person name="Okamoto M."/>
            <person name="Ono N."/>
            <person name="Saji S."/>
            <person name="Sakaguchi M."/>
            <person name="Sakai K."/>
            <person name="Shibata M."/>
            <person name="Shimokawa T."/>
            <person name="Song J."/>
            <person name="Takazaki Y."/>
            <person name="Terasawa K."/>
            <person name="Tsugane M."/>
            <person name="Tsuji K."/>
            <person name="Ueda S."/>
            <person name="Waki K."/>
            <person name="Yamagata H."/>
            <person name="Yamamoto M."/>
            <person name="Yamamoto S."/>
            <person name="Yamane H."/>
            <person name="Yoshiki S."/>
            <person name="Yoshihara R."/>
            <person name="Yukawa K."/>
            <person name="Zhong H."/>
            <person name="Yano M."/>
            <person name="Yuan Q."/>
            <person name="Ouyang S."/>
            <person name="Liu J."/>
            <person name="Jones K.M."/>
            <person name="Gansberger K."/>
            <person name="Moffat K."/>
            <person name="Hill J."/>
            <person name="Bera J."/>
            <person name="Fadrosh D."/>
            <person name="Jin S."/>
            <person name="Johri S."/>
            <person name="Kim M."/>
            <person name="Overton L."/>
            <person name="Reardon M."/>
            <person name="Tsitrin T."/>
            <person name="Vuong H."/>
            <person name="Weaver B."/>
            <person name="Ciecko A."/>
            <person name="Tallon L."/>
            <person name="Jackson J."/>
            <person name="Pai G."/>
            <person name="Aken S.V."/>
            <person name="Utterback T."/>
            <person name="Reidmuller S."/>
            <person name="Feldblyum T."/>
            <person name="Hsiao J."/>
            <person name="Zismann V."/>
            <person name="Iobst S."/>
            <person name="de Vazeille A.R."/>
            <person name="Buell C.R."/>
            <person name="Ying K."/>
            <person name="Li Y."/>
            <person name="Lu T."/>
            <person name="Huang Y."/>
            <person name="Zhao Q."/>
            <person name="Feng Q."/>
            <person name="Zhang L."/>
            <person name="Zhu J."/>
            <person name="Weng Q."/>
            <person name="Mu J."/>
            <person name="Lu Y."/>
            <person name="Fan D."/>
            <person name="Liu Y."/>
            <person name="Guan J."/>
            <person name="Zhang Y."/>
            <person name="Yu S."/>
            <person name="Liu X."/>
            <person name="Zhang Y."/>
            <person name="Hong G."/>
            <person name="Han B."/>
            <person name="Choisne N."/>
            <person name="Demange N."/>
            <person name="Orjeda G."/>
            <person name="Samain S."/>
            <person name="Cattolico L."/>
            <person name="Pelletier E."/>
            <person name="Couloux A."/>
            <person name="Segurens B."/>
            <person name="Wincker P."/>
            <person name="D'Hont A."/>
            <person name="Scarpelli C."/>
            <person name="Weissenbach J."/>
            <person name="Salanoubat M."/>
            <person name="Quetier F."/>
            <person name="Yu Y."/>
            <person name="Kim H.R."/>
            <person name="Rambo T."/>
            <person name="Currie J."/>
            <person name="Collura K."/>
            <person name="Luo M."/>
            <person name="Yang T."/>
            <person name="Ammiraju J.S.S."/>
            <person name="Engler F."/>
            <person name="Soderlund C."/>
            <person name="Wing R.A."/>
            <person name="Palmer L.E."/>
            <person name="de la Bastide M."/>
            <person name="Spiegel L."/>
            <person name="Nascimento L."/>
            <person name="Zutavern T."/>
            <person name="O'Shaughnessy A."/>
            <person name="Dike S."/>
            <person name="Dedhia N."/>
            <person name="Preston R."/>
            <person name="Balija V."/>
            <person name="McCombie W.R."/>
            <person name="Chow T."/>
            <person name="Chen H."/>
            <person name="Chung M."/>
            <person name="Chen C."/>
            <person name="Shaw J."/>
            <person name="Wu H."/>
            <person name="Hsiao K."/>
            <person name="Chao Y."/>
            <person name="Chu M."/>
            <person name="Cheng C."/>
            <person name="Hour A."/>
            <person name="Lee P."/>
            <person name="Lin S."/>
            <person name="Lin Y."/>
            <person name="Liou J."/>
            <person name="Liu S."/>
            <person name="Hsing Y."/>
            <person name="Raghuvanshi S."/>
            <person name="Mohanty A."/>
            <person name="Bharti A.K."/>
            <person name="Gaur A."/>
            <person name="Gupta V."/>
            <person name="Kumar D."/>
            <person name="Ravi V."/>
            <person name="Vij S."/>
            <person name="Kapur A."/>
            <person name="Khurana P."/>
            <person name="Khurana P."/>
            <person name="Khurana J.P."/>
            <person name="Tyagi A.K."/>
            <person name="Gaikwad K."/>
            <person name="Singh A."/>
            <person name="Dalal V."/>
            <person name="Srivastava S."/>
            <person name="Dixit A."/>
            <person name="Pal A.K."/>
            <person name="Ghazi I.A."/>
            <person name="Yadav M."/>
            <person name="Pandit A."/>
            <person name="Bhargava A."/>
            <person name="Sureshbabu K."/>
            <person name="Batra K."/>
            <person name="Sharma T.R."/>
            <person name="Mohapatra T."/>
            <person name="Singh N.K."/>
            <person name="Messing J."/>
            <person name="Nelson A.B."/>
            <person name="Fuks G."/>
            <person name="Kavchok S."/>
            <person name="Keizer G."/>
            <person name="Linton E."/>
            <person name="Llaca V."/>
            <person name="Song R."/>
            <person name="Tanyolac B."/>
            <person name="Young S."/>
            <person name="Ho-Il K."/>
            <person name="Hahn J.H."/>
            <person name="Sangsakoo G."/>
            <person name="Vanavichit A."/>
            <person name="de Mattos Luiz.A.T."/>
            <person name="Zimmer P.D."/>
            <person name="Malone G."/>
            <person name="Dellagostin O."/>
            <person name="de Oliveira A.C."/>
            <person name="Bevan M."/>
            <person name="Bancroft I."/>
            <person name="Minx P."/>
            <person name="Cordum H."/>
            <person name="Wilson R."/>
            <person name="Cheng Z."/>
            <person name="Jin W."/>
            <person name="Jiang J."/>
            <person name="Leong S.A."/>
            <person name="Iwama H."/>
            <person name="Gojobori T."/>
            <person name="Itoh T."/>
            <person name="Niimura Y."/>
            <person name="Fujii Y."/>
            <person name="Habara T."/>
            <person name="Sakai H."/>
            <person name="Sato Y."/>
            <person name="Wilson G."/>
            <person name="Kumar K."/>
            <person name="McCouch S."/>
            <person name="Juretic N."/>
            <person name="Hoen D."/>
            <person name="Wright S."/>
            <person name="Bruskiewich R."/>
            <person name="Bureau T."/>
            <person name="Miyao A."/>
            <person name="Hirochika H."/>
            <person name="Nishikawa T."/>
            <person name="Kadowaki K."/>
            <person name="Sugiura M."/>
            <person name="Burr B."/>
            <person name="Sasaki T."/>
        </authorList>
    </citation>
    <scope>NUCLEOTIDE SEQUENCE [LARGE SCALE GENOMIC DNA]</scope>
    <source>
        <strain evidence="4">cv. Nipponbare</strain>
    </source>
</reference>
<sequence>MAGGRISSVSAARARGDAGAGRRRGQQNAATRAHLPRRTRARLRREKGFGVRTVGLILFYLQLVEYSSPQADSALQRATYL</sequence>
<gene>
    <name evidence="3" type="ORF">OSJNBa0072H09.30</name>
    <name evidence="2" type="ORF">P0617A09.9</name>
</gene>
<evidence type="ECO:0000313" key="2">
    <source>
        <dbReference type="EMBL" id="BAD15921.1"/>
    </source>
</evidence>
<name>Q6YWQ8_ORYSJ</name>